<dbReference type="AlphaFoldDB" id="A0A4Z2HMU7"/>
<gene>
    <name evidence="1" type="ORF">EYF80_023508</name>
</gene>
<reference evidence="1 2" key="1">
    <citation type="submission" date="2019-03" db="EMBL/GenBank/DDBJ databases">
        <title>First draft genome of Liparis tanakae, snailfish: a comprehensive survey of snailfish specific genes.</title>
        <authorList>
            <person name="Kim W."/>
            <person name="Song I."/>
            <person name="Jeong J.-H."/>
            <person name="Kim D."/>
            <person name="Kim S."/>
            <person name="Ryu S."/>
            <person name="Song J.Y."/>
            <person name="Lee S.K."/>
        </authorList>
    </citation>
    <scope>NUCLEOTIDE SEQUENCE [LARGE SCALE GENOMIC DNA]</scope>
    <source>
        <tissue evidence="1">Muscle</tissue>
    </source>
</reference>
<name>A0A4Z2HMU7_9TELE</name>
<dbReference type="Proteomes" id="UP000314294">
    <property type="component" value="Unassembled WGS sequence"/>
</dbReference>
<evidence type="ECO:0000313" key="2">
    <source>
        <dbReference type="Proteomes" id="UP000314294"/>
    </source>
</evidence>
<evidence type="ECO:0000313" key="1">
    <source>
        <dbReference type="EMBL" id="TNN66274.1"/>
    </source>
</evidence>
<proteinExistence type="predicted"/>
<dbReference type="EMBL" id="SRLO01000222">
    <property type="protein sequence ID" value="TNN66274.1"/>
    <property type="molecule type" value="Genomic_DNA"/>
</dbReference>
<organism evidence="1 2">
    <name type="scientific">Liparis tanakae</name>
    <name type="common">Tanaka's snailfish</name>
    <dbReference type="NCBI Taxonomy" id="230148"/>
    <lineage>
        <taxon>Eukaryota</taxon>
        <taxon>Metazoa</taxon>
        <taxon>Chordata</taxon>
        <taxon>Craniata</taxon>
        <taxon>Vertebrata</taxon>
        <taxon>Euteleostomi</taxon>
        <taxon>Actinopterygii</taxon>
        <taxon>Neopterygii</taxon>
        <taxon>Teleostei</taxon>
        <taxon>Neoteleostei</taxon>
        <taxon>Acanthomorphata</taxon>
        <taxon>Eupercaria</taxon>
        <taxon>Perciformes</taxon>
        <taxon>Cottioidei</taxon>
        <taxon>Cottales</taxon>
        <taxon>Liparidae</taxon>
        <taxon>Liparis</taxon>
    </lineage>
</organism>
<comment type="caution">
    <text evidence="1">The sequence shown here is derived from an EMBL/GenBank/DDBJ whole genome shotgun (WGS) entry which is preliminary data.</text>
</comment>
<protein>
    <submittedName>
        <fullName evidence="1">Uncharacterized protein</fullName>
    </submittedName>
</protein>
<sequence length="75" mass="8889">MVKCQLRGRKDERRVEEEDRGYFLIFQMAGKSRELALKYAVRQRRYIQRSSCLIEFRFSGPHLTGTFESSNLAEV</sequence>
<keyword evidence="2" id="KW-1185">Reference proteome</keyword>
<accession>A0A4Z2HMU7</accession>